<name>A0A2P8FFD4_9RHOB</name>
<evidence type="ECO:0000313" key="1">
    <source>
        <dbReference type="EMBL" id="PSL20431.1"/>
    </source>
</evidence>
<dbReference type="AlphaFoldDB" id="A0A2P8FFD4"/>
<organism evidence="1 2">
    <name type="scientific">Shimia abyssi</name>
    <dbReference type="NCBI Taxonomy" id="1662395"/>
    <lineage>
        <taxon>Bacteria</taxon>
        <taxon>Pseudomonadati</taxon>
        <taxon>Pseudomonadota</taxon>
        <taxon>Alphaproteobacteria</taxon>
        <taxon>Rhodobacterales</taxon>
        <taxon>Roseobacteraceae</taxon>
    </lineage>
</organism>
<sequence>MRFDIAPQSRHLKWRDIGPVEQRGMHRILGYKRVIQNECIVGGIEHIGRIAVTVAKIDAACLGEAAIPWGQVWGKRGLRCQRDHCCTGGGNRKRSRRIATWARTIKHDAFEFVEKSVVGQAIEIGVYSRIAEP</sequence>
<dbReference type="Proteomes" id="UP000240418">
    <property type="component" value="Unassembled WGS sequence"/>
</dbReference>
<dbReference type="RefSeq" id="WP_165798827.1">
    <property type="nucleotide sequence ID" value="NZ_PYGJ01000003.1"/>
</dbReference>
<evidence type="ECO:0000313" key="2">
    <source>
        <dbReference type="Proteomes" id="UP000240418"/>
    </source>
</evidence>
<gene>
    <name evidence="1" type="ORF">CLV88_10372</name>
</gene>
<proteinExistence type="predicted"/>
<accession>A0A2P8FFD4</accession>
<reference evidence="1 2" key="1">
    <citation type="submission" date="2018-03" db="EMBL/GenBank/DDBJ databases">
        <title>Genomic Encyclopedia of Archaeal and Bacterial Type Strains, Phase II (KMG-II): from individual species to whole genera.</title>
        <authorList>
            <person name="Goeker M."/>
        </authorList>
    </citation>
    <scope>NUCLEOTIDE SEQUENCE [LARGE SCALE GENOMIC DNA]</scope>
    <source>
        <strain evidence="1 2">DSM 100673</strain>
    </source>
</reference>
<dbReference type="EMBL" id="PYGJ01000003">
    <property type="protein sequence ID" value="PSL20431.1"/>
    <property type="molecule type" value="Genomic_DNA"/>
</dbReference>
<comment type="caution">
    <text evidence="1">The sequence shown here is derived from an EMBL/GenBank/DDBJ whole genome shotgun (WGS) entry which is preliminary data.</text>
</comment>
<keyword evidence="2" id="KW-1185">Reference proteome</keyword>
<protein>
    <submittedName>
        <fullName evidence="1">Uncharacterized protein</fullName>
    </submittedName>
</protein>